<protein>
    <submittedName>
        <fullName evidence="5">Unannotated protein</fullName>
    </submittedName>
</protein>
<dbReference type="Gene3D" id="3.30.230.10">
    <property type="match status" value="1"/>
</dbReference>
<dbReference type="GO" id="GO:0005524">
    <property type="term" value="F:ATP binding"/>
    <property type="evidence" value="ECO:0007669"/>
    <property type="project" value="UniProtKB-KW"/>
</dbReference>
<dbReference type="InterPro" id="IPR000523">
    <property type="entry name" value="Mg_chelatse_chII-like_cat_dom"/>
</dbReference>
<dbReference type="PRINTS" id="PR01657">
    <property type="entry name" value="MCMFAMILY"/>
</dbReference>
<feature type="domain" description="MCM C-terminal AAA(+) ATPase" evidence="4">
    <location>
        <begin position="284"/>
        <end position="345"/>
    </location>
</feature>
<evidence type="ECO:0000256" key="1">
    <source>
        <dbReference type="ARBA" id="ARBA00006354"/>
    </source>
</evidence>
<dbReference type="InterPro" id="IPR020568">
    <property type="entry name" value="Ribosomal_Su5_D2-typ_SF"/>
</dbReference>
<dbReference type="InterPro" id="IPR003593">
    <property type="entry name" value="AAA+_ATPase"/>
</dbReference>
<dbReference type="InterPro" id="IPR001208">
    <property type="entry name" value="MCM_dom"/>
</dbReference>
<dbReference type="NCBIfam" id="TIGR00368">
    <property type="entry name" value="YifB family Mg chelatase-like AAA ATPase"/>
    <property type="match status" value="1"/>
</dbReference>
<dbReference type="InterPro" id="IPR027417">
    <property type="entry name" value="P-loop_NTPase"/>
</dbReference>
<dbReference type="Pfam" id="PF13541">
    <property type="entry name" value="ChlI"/>
    <property type="match status" value="1"/>
</dbReference>
<dbReference type="InterPro" id="IPR004482">
    <property type="entry name" value="Mg_chelat-rel"/>
</dbReference>
<evidence type="ECO:0000256" key="2">
    <source>
        <dbReference type="ARBA" id="ARBA00022741"/>
    </source>
</evidence>
<name>A0A6J7PVJ4_9ZZZZ</name>
<dbReference type="InterPro" id="IPR014721">
    <property type="entry name" value="Ribsml_uS5_D2-typ_fold_subgr"/>
</dbReference>
<dbReference type="SUPFAM" id="SSF54211">
    <property type="entry name" value="Ribosomal protein S5 domain 2-like"/>
    <property type="match status" value="1"/>
</dbReference>
<dbReference type="Gene3D" id="3.40.50.300">
    <property type="entry name" value="P-loop containing nucleotide triphosphate hydrolases"/>
    <property type="match status" value="1"/>
</dbReference>
<keyword evidence="3" id="KW-0067">ATP-binding</keyword>
<keyword evidence="2" id="KW-0547">Nucleotide-binding</keyword>
<dbReference type="PANTHER" id="PTHR32039">
    <property type="entry name" value="MAGNESIUM-CHELATASE SUBUNIT CHLI"/>
    <property type="match status" value="1"/>
</dbReference>
<dbReference type="PROSITE" id="PS50051">
    <property type="entry name" value="MCM_2"/>
    <property type="match status" value="1"/>
</dbReference>
<dbReference type="Pfam" id="PF01078">
    <property type="entry name" value="Mg_chelatase"/>
    <property type="match status" value="1"/>
</dbReference>
<dbReference type="InterPro" id="IPR025158">
    <property type="entry name" value="Mg_chelat-rel_C"/>
</dbReference>
<dbReference type="SMART" id="SM00382">
    <property type="entry name" value="AAA"/>
    <property type="match status" value="1"/>
</dbReference>
<dbReference type="PANTHER" id="PTHR32039:SF7">
    <property type="entry name" value="COMPETENCE PROTEIN COMM"/>
    <property type="match status" value="1"/>
</dbReference>
<dbReference type="EMBL" id="CAFBPC010000123">
    <property type="protein sequence ID" value="CAB5006114.1"/>
    <property type="molecule type" value="Genomic_DNA"/>
</dbReference>
<dbReference type="AlphaFoldDB" id="A0A6J7PVJ4"/>
<accession>A0A6J7PVJ4</accession>
<evidence type="ECO:0000256" key="3">
    <source>
        <dbReference type="ARBA" id="ARBA00022840"/>
    </source>
</evidence>
<dbReference type="InterPro" id="IPR045006">
    <property type="entry name" value="CHLI-like"/>
</dbReference>
<comment type="similarity">
    <text evidence="1">Belongs to the Mg-chelatase subunits D/I family. ComM subfamily.</text>
</comment>
<sequence length="501" mass="53372">MYAAIRSATLLGTRGAPIVVESHVGVGIPAFTVVGLPDEGCRESRDRVRAALLSSGLEWPNRRITINLAGTAERKGGAGMDLAIAIGLLVAQEVIHPSAIEKMAFIAELGLDGSLRPTAGMAPLVDAVSDCEVVVAGSAVAESMLARPPRLHGVGTLRELVDVLMNNQPWPEIDQIPVHVVEDPIADLADVRGQHSARLALEVAAAGFHHMLMVGPPGAGKSMLARRLPGLLPRLTDDEAFTCAMVRSAAGIGSGVTVATAPPFRSPHHSVSMAAMVGGGSSYIRPGELSLASHGVLFLDEMGEFAPTVLDALRQPLEEGVVSIARAHSSVTMPAKCLLIAATNPCPCGAGTPTRCHCTPHAKQRYLRRFSGPLLDRFDVRIHLVKPSTVDLTSDSPGESSAVVGQRVAHVHRVSLERQGCLNSAISAEHLDEVAPLSRDAMVWLRRKLDDGHLSGRGYHRIRRVARTLADMHGEHEVIKSEWVETAVSMRVSVVTQTEFH</sequence>
<reference evidence="5" key="1">
    <citation type="submission" date="2020-05" db="EMBL/GenBank/DDBJ databases">
        <authorList>
            <person name="Chiriac C."/>
            <person name="Salcher M."/>
            <person name="Ghai R."/>
            <person name="Kavagutti S V."/>
        </authorList>
    </citation>
    <scope>NUCLEOTIDE SEQUENCE</scope>
</reference>
<evidence type="ECO:0000313" key="5">
    <source>
        <dbReference type="EMBL" id="CAB5006114.1"/>
    </source>
</evidence>
<dbReference type="Pfam" id="PF13335">
    <property type="entry name" value="Mg_chelatase_C"/>
    <property type="match status" value="1"/>
</dbReference>
<proteinExistence type="inferred from homology"/>
<evidence type="ECO:0000259" key="4">
    <source>
        <dbReference type="PROSITE" id="PS50051"/>
    </source>
</evidence>
<gene>
    <name evidence="5" type="ORF">UFOPK4057_00628</name>
</gene>
<dbReference type="SUPFAM" id="SSF52540">
    <property type="entry name" value="P-loop containing nucleoside triphosphate hydrolases"/>
    <property type="match status" value="1"/>
</dbReference>
<dbReference type="GO" id="GO:0003677">
    <property type="term" value="F:DNA binding"/>
    <property type="evidence" value="ECO:0007669"/>
    <property type="project" value="InterPro"/>
</dbReference>
<organism evidence="5">
    <name type="scientific">freshwater metagenome</name>
    <dbReference type="NCBI Taxonomy" id="449393"/>
    <lineage>
        <taxon>unclassified sequences</taxon>
        <taxon>metagenomes</taxon>
        <taxon>ecological metagenomes</taxon>
    </lineage>
</organism>